<dbReference type="Proteomes" id="UP000198215">
    <property type="component" value="Chromosome I"/>
</dbReference>
<evidence type="ECO:0000256" key="2">
    <source>
        <dbReference type="ARBA" id="ARBA00022857"/>
    </source>
</evidence>
<dbReference type="AlphaFoldDB" id="A0A1C5JMM0"/>
<dbReference type="SUPFAM" id="SSF53597">
    <property type="entry name" value="Dihydrofolate reductase-like"/>
    <property type="match status" value="1"/>
</dbReference>
<accession>A0A1C5JMM0</accession>
<feature type="domain" description="Bacterial bifunctional deaminase-reductase C-terminal" evidence="4">
    <location>
        <begin position="30"/>
        <end position="232"/>
    </location>
</feature>
<dbReference type="GO" id="GO:0008703">
    <property type="term" value="F:5-amino-6-(5-phosphoribosylamino)uracil reductase activity"/>
    <property type="evidence" value="ECO:0007669"/>
    <property type="project" value="InterPro"/>
</dbReference>
<evidence type="ECO:0000313" key="5">
    <source>
        <dbReference type="EMBL" id="SCG71758.1"/>
    </source>
</evidence>
<dbReference type="Gene3D" id="3.40.430.10">
    <property type="entry name" value="Dihydrofolate Reductase, subunit A"/>
    <property type="match status" value="1"/>
</dbReference>
<gene>
    <name evidence="5" type="ORF">GA0070614_4886</name>
</gene>
<evidence type="ECO:0000256" key="3">
    <source>
        <dbReference type="ARBA" id="ARBA00023002"/>
    </source>
</evidence>
<dbReference type="InterPro" id="IPR050765">
    <property type="entry name" value="Riboflavin_Biosynth_HTPR"/>
</dbReference>
<dbReference type="GO" id="GO:0009231">
    <property type="term" value="P:riboflavin biosynthetic process"/>
    <property type="evidence" value="ECO:0007669"/>
    <property type="project" value="InterPro"/>
</dbReference>
<evidence type="ECO:0000259" key="4">
    <source>
        <dbReference type="Pfam" id="PF01872"/>
    </source>
</evidence>
<dbReference type="InterPro" id="IPR002734">
    <property type="entry name" value="RibDG_C"/>
</dbReference>
<dbReference type="EMBL" id="LT607753">
    <property type="protein sequence ID" value="SCG71758.1"/>
    <property type="molecule type" value="Genomic_DNA"/>
</dbReference>
<dbReference type="PANTHER" id="PTHR38011:SF7">
    <property type="entry name" value="2,5-DIAMINO-6-RIBOSYLAMINO-4(3H)-PYRIMIDINONE 5'-PHOSPHATE REDUCTASE"/>
    <property type="match status" value="1"/>
</dbReference>
<sequence length="257" mass="26533">MPIRRIWPAPASPPLDDAELTALYGRAEGPHLRVNFVASLDGAVTLDGYSAGLSGEPDKRVFGLLRMLCDGLVVAAGTLRHEGYRAVRLSAPRRDWRREHGLAEYPTLVVVSGSLALDPAQAAFADAPVRPVVLTTEAATPPAGLTDVADLVRVGAETVDLAAGLAELRRRGLGQLLCEGGPHLFGALTAADLVDELCLTVAPLLAGAGPGRITAGEAGAARPLPLRHVLAADDGTLMLRHARDQAAAPPAGSAPAA</sequence>
<evidence type="ECO:0000313" key="6">
    <source>
        <dbReference type="Proteomes" id="UP000198215"/>
    </source>
</evidence>
<keyword evidence="3" id="KW-0560">Oxidoreductase</keyword>
<reference evidence="6" key="1">
    <citation type="submission" date="2016-06" db="EMBL/GenBank/DDBJ databases">
        <authorList>
            <person name="Varghese N."/>
            <person name="Submissions Spin"/>
        </authorList>
    </citation>
    <scope>NUCLEOTIDE SEQUENCE [LARGE SCALE GENOMIC DNA]</scope>
    <source>
        <strain evidence="6">DSM 45161</strain>
    </source>
</reference>
<keyword evidence="2" id="KW-0521">NADP</keyword>
<evidence type="ECO:0000256" key="1">
    <source>
        <dbReference type="ARBA" id="ARBA00005104"/>
    </source>
</evidence>
<dbReference type="PANTHER" id="PTHR38011">
    <property type="entry name" value="DIHYDROFOLATE REDUCTASE FAMILY PROTEIN (AFU_ORTHOLOGUE AFUA_8G06820)"/>
    <property type="match status" value="1"/>
</dbReference>
<proteinExistence type="predicted"/>
<dbReference type="InterPro" id="IPR024072">
    <property type="entry name" value="DHFR-like_dom_sf"/>
</dbReference>
<organism evidence="5 6">
    <name type="scientific">Micromonospora coxensis</name>
    <dbReference type="NCBI Taxonomy" id="356852"/>
    <lineage>
        <taxon>Bacteria</taxon>
        <taxon>Bacillati</taxon>
        <taxon>Actinomycetota</taxon>
        <taxon>Actinomycetes</taxon>
        <taxon>Micromonosporales</taxon>
        <taxon>Micromonosporaceae</taxon>
        <taxon>Micromonospora</taxon>
    </lineage>
</organism>
<dbReference type="Pfam" id="PF01872">
    <property type="entry name" value="RibD_C"/>
    <property type="match status" value="1"/>
</dbReference>
<name>A0A1C5JMM0_9ACTN</name>
<keyword evidence="6" id="KW-1185">Reference proteome</keyword>
<protein>
    <submittedName>
        <fullName evidence="5">Pyrimidine reductase, riboflavin biosynthesis</fullName>
    </submittedName>
</protein>
<comment type="pathway">
    <text evidence="1">Cofactor biosynthesis; riboflavin biosynthesis.</text>
</comment>